<feature type="transmembrane region" description="Helical" evidence="7">
    <location>
        <begin position="123"/>
        <end position="141"/>
    </location>
</feature>
<dbReference type="Pfam" id="PF07681">
    <property type="entry name" value="DoxX"/>
    <property type="match status" value="1"/>
</dbReference>
<evidence type="ECO:0000256" key="2">
    <source>
        <dbReference type="ARBA" id="ARBA00006679"/>
    </source>
</evidence>
<organism evidence="8 9">
    <name type="scientific">Kordiimonas lacus</name>
    <dbReference type="NCBI Taxonomy" id="637679"/>
    <lineage>
        <taxon>Bacteria</taxon>
        <taxon>Pseudomonadati</taxon>
        <taxon>Pseudomonadota</taxon>
        <taxon>Alphaproteobacteria</taxon>
        <taxon>Kordiimonadales</taxon>
        <taxon>Kordiimonadaceae</taxon>
        <taxon>Kordiimonas</taxon>
    </lineage>
</organism>
<dbReference type="InterPro" id="IPR032808">
    <property type="entry name" value="DoxX"/>
</dbReference>
<evidence type="ECO:0000313" key="8">
    <source>
        <dbReference type="EMBL" id="SDD59335.1"/>
    </source>
</evidence>
<evidence type="ECO:0000256" key="3">
    <source>
        <dbReference type="ARBA" id="ARBA00022475"/>
    </source>
</evidence>
<protein>
    <submittedName>
        <fullName evidence="8">Putative oxidoreductase</fullName>
    </submittedName>
</protein>
<dbReference type="AlphaFoldDB" id="A0A1G6W2R4"/>
<keyword evidence="5 7" id="KW-1133">Transmembrane helix</keyword>
<dbReference type="EMBL" id="FNAK01000002">
    <property type="protein sequence ID" value="SDD59335.1"/>
    <property type="molecule type" value="Genomic_DNA"/>
</dbReference>
<proteinExistence type="inferred from homology"/>
<evidence type="ECO:0000256" key="6">
    <source>
        <dbReference type="ARBA" id="ARBA00023136"/>
    </source>
</evidence>
<dbReference type="GO" id="GO:0005886">
    <property type="term" value="C:plasma membrane"/>
    <property type="evidence" value="ECO:0007669"/>
    <property type="project" value="UniProtKB-SubCell"/>
</dbReference>
<dbReference type="Proteomes" id="UP000183685">
    <property type="component" value="Unassembled WGS sequence"/>
</dbReference>
<evidence type="ECO:0000256" key="1">
    <source>
        <dbReference type="ARBA" id="ARBA00004651"/>
    </source>
</evidence>
<name>A0A1G6W2R4_9PROT</name>
<comment type="subcellular location">
    <subcellularLocation>
        <location evidence="1">Cell membrane</location>
        <topology evidence="1">Multi-pass membrane protein</topology>
    </subcellularLocation>
</comment>
<dbReference type="PANTHER" id="PTHR33452:SF1">
    <property type="entry name" value="INNER MEMBRANE PROTEIN YPHA-RELATED"/>
    <property type="match status" value="1"/>
</dbReference>
<comment type="similarity">
    <text evidence="2">Belongs to the DoxX family.</text>
</comment>
<keyword evidence="3" id="KW-1003">Cell membrane</keyword>
<dbReference type="STRING" id="637679.GCA_001550055_02642"/>
<evidence type="ECO:0000313" key="9">
    <source>
        <dbReference type="Proteomes" id="UP000183685"/>
    </source>
</evidence>
<reference evidence="8 9" key="1">
    <citation type="submission" date="2016-10" db="EMBL/GenBank/DDBJ databases">
        <authorList>
            <person name="de Groot N.N."/>
        </authorList>
    </citation>
    <scope>NUCLEOTIDE SEQUENCE [LARGE SCALE GENOMIC DNA]</scope>
    <source>
        <strain evidence="8 9">CGMCC 1.9109</strain>
    </source>
</reference>
<keyword evidence="4 7" id="KW-0812">Transmembrane</keyword>
<evidence type="ECO:0000256" key="5">
    <source>
        <dbReference type="ARBA" id="ARBA00022989"/>
    </source>
</evidence>
<sequence>MKNLSEQYHALFARLGRAFLLQDYMLLFVRAWAAKIFYLSGRSKAGDSYLTPSDLTVMLFADEYDLPLIDPEMAAQLALYAETFLPIMLLVGLGARFGALGLIGMTLVIQFLVYPGYFPEHATWIAALLPVVMLGAGRISLDHLLVSRSGK</sequence>
<keyword evidence="6 7" id="KW-0472">Membrane</keyword>
<evidence type="ECO:0000256" key="7">
    <source>
        <dbReference type="SAM" id="Phobius"/>
    </source>
</evidence>
<gene>
    <name evidence="8" type="ORF">SAMN04488071_0927</name>
</gene>
<accession>A0A1G6W2R4</accession>
<evidence type="ECO:0000256" key="4">
    <source>
        <dbReference type="ARBA" id="ARBA00022692"/>
    </source>
</evidence>
<keyword evidence="9" id="KW-1185">Reference proteome</keyword>
<dbReference type="PANTHER" id="PTHR33452">
    <property type="entry name" value="OXIDOREDUCTASE CATD-RELATED"/>
    <property type="match status" value="1"/>
</dbReference>
<dbReference type="RefSeq" id="WP_082714597.1">
    <property type="nucleotide sequence ID" value="NZ_FNAK01000002.1"/>
</dbReference>
<dbReference type="InterPro" id="IPR051907">
    <property type="entry name" value="DoxX-like_oxidoreductase"/>
</dbReference>